<evidence type="ECO:0000259" key="3">
    <source>
        <dbReference type="PROSITE" id="PS50076"/>
    </source>
</evidence>
<name>A0A4R2IQM4_9ACTN</name>
<dbReference type="OrthoDB" id="5242140at2"/>
<feature type="transmembrane region" description="Helical" evidence="2">
    <location>
        <begin position="148"/>
        <end position="167"/>
    </location>
</feature>
<dbReference type="RefSeq" id="WP_132149342.1">
    <property type="nucleotide sequence ID" value="NZ_SLWR01000005.1"/>
</dbReference>
<dbReference type="CDD" id="cd06257">
    <property type="entry name" value="DnaJ"/>
    <property type="match status" value="1"/>
</dbReference>
<evidence type="ECO:0000256" key="2">
    <source>
        <dbReference type="SAM" id="Phobius"/>
    </source>
</evidence>
<dbReference type="SMART" id="SM00271">
    <property type="entry name" value="DnaJ"/>
    <property type="match status" value="1"/>
</dbReference>
<feature type="region of interest" description="Disordered" evidence="1">
    <location>
        <begin position="64"/>
        <end position="132"/>
    </location>
</feature>
<protein>
    <submittedName>
        <fullName evidence="4">DnaJ-like protein</fullName>
    </submittedName>
</protein>
<dbReference type="InterPro" id="IPR036869">
    <property type="entry name" value="J_dom_sf"/>
</dbReference>
<dbReference type="PANTHER" id="PTHR44240:SF10">
    <property type="entry name" value="J DOMAIN-CONTAINING PROTEIN"/>
    <property type="match status" value="1"/>
</dbReference>
<feature type="transmembrane region" description="Helical" evidence="2">
    <location>
        <begin position="204"/>
        <end position="228"/>
    </location>
</feature>
<keyword evidence="2" id="KW-1133">Transmembrane helix</keyword>
<keyword evidence="2" id="KW-0812">Transmembrane</keyword>
<dbReference type="InterPro" id="IPR001623">
    <property type="entry name" value="DnaJ_domain"/>
</dbReference>
<evidence type="ECO:0000313" key="4">
    <source>
        <dbReference type="EMBL" id="TCO47671.1"/>
    </source>
</evidence>
<dbReference type="Gene3D" id="1.10.287.110">
    <property type="entry name" value="DnaJ domain"/>
    <property type="match status" value="1"/>
</dbReference>
<dbReference type="Pfam" id="PF00226">
    <property type="entry name" value="DnaJ"/>
    <property type="match status" value="1"/>
</dbReference>
<keyword evidence="2" id="KW-0472">Membrane</keyword>
<dbReference type="EMBL" id="SLWR01000005">
    <property type="protein sequence ID" value="TCO47671.1"/>
    <property type="molecule type" value="Genomic_DNA"/>
</dbReference>
<dbReference type="InterPro" id="IPR018253">
    <property type="entry name" value="DnaJ_domain_CS"/>
</dbReference>
<keyword evidence="5" id="KW-1185">Reference proteome</keyword>
<comment type="caution">
    <text evidence="4">The sequence shown here is derived from an EMBL/GenBank/DDBJ whole genome shotgun (WGS) entry which is preliminary data.</text>
</comment>
<dbReference type="PANTHER" id="PTHR44240">
    <property type="entry name" value="DNAJ DOMAIN (PROKARYOTIC HEAT SHOCK PROTEIN)-RELATED"/>
    <property type="match status" value="1"/>
</dbReference>
<evidence type="ECO:0000313" key="5">
    <source>
        <dbReference type="Proteomes" id="UP000295573"/>
    </source>
</evidence>
<dbReference type="Proteomes" id="UP000295573">
    <property type="component" value="Unassembled WGS sequence"/>
</dbReference>
<evidence type="ECO:0000256" key="1">
    <source>
        <dbReference type="SAM" id="MobiDB-lite"/>
    </source>
</evidence>
<proteinExistence type="predicted"/>
<reference evidence="4 5" key="1">
    <citation type="journal article" date="2015" name="Stand. Genomic Sci.">
        <title>Genomic Encyclopedia of Bacterial and Archaeal Type Strains, Phase III: the genomes of soil and plant-associated and newly described type strains.</title>
        <authorList>
            <person name="Whitman W.B."/>
            <person name="Woyke T."/>
            <person name="Klenk H.P."/>
            <person name="Zhou Y."/>
            <person name="Lilburn T.G."/>
            <person name="Beck B.J."/>
            <person name="De Vos P."/>
            <person name="Vandamme P."/>
            <person name="Eisen J.A."/>
            <person name="Garrity G."/>
            <person name="Hugenholtz P."/>
            <person name="Kyrpides N.C."/>
        </authorList>
    </citation>
    <scope>NUCLEOTIDE SEQUENCE [LARGE SCALE GENOMIC DNA]</scope>
    <source>
        <strain evidence="4 5">VKM Ac-2541</strain>
    </source>
</reference>
<dbReference type="PROSITE" id="PS00636">
    <property type="entry name" value="DNAJ_1"/>
    <property type="match status" value="1"/>
</dbReference>
<dbReference type="AlphaFoldDB" id="A0A4R2IQM4"/>
<sequence>MSGADHYEVLDVERTATTAEIKSAYRRLLLQVHPDQGGNAGLFRLVQEAWATLSDPHKRAAYDATLDGPRSADPTPEPPQDKPDPQPSPDQPGPQASYEQAGPQPSYDEAGPEAANDERPADAPSSETLQRHSPRGFRVVPRFGRWRVAALLTLILWLVLTVGPYVALSRRDGWDITMGACFAALVVVALPPHWQRWVPFHARITGCGVLIALGVVVVTFLPFANAGLSTTSRAWVYAVVGGLVVVRWLGSRWSAVRELDQAIDKWAAYDANVWGRPGEPLVDDGWIAPLAAPDVLRHRRTAHVLEEVLSLPAAKLIHGARVGNLAVAHLVLANHRVAVVSSVVAPGGTYALDAYGSLLRNGQPFDSPGLEAVVNAWHARLKGVEVHGFLIIHSDGPVNIATGGSNQVITCVPAEAAAGELTAWLSPGVVLDRRLLYDILYRAPLDLR</sequence>
<dbReference type="PRINTS" id="PR00625">
    <property type="entry name" value="JDOMAIN"/>
</dbReference>
<feature type="transmembrane region" description="Helical" evidence="2">
    <location>
        <begin position="234"/>
        <end position="250"/>
    </location>
</feature>
<feature type="transmembrane region" description="Helical" evidence="2">
    <location>
        <begin position="173"/>
        <end position="192"/>
    </location>
</feature>
<feature type="domain" description="J" evidence="3">
    <location>
        <begin position="5"/>
        <end position="66"/>
    </location>
</feature>
<accession>A0A4R2IQM4</accession>
<dbReference type="SUPFAM" id="SSF46565">
    <property type="entry name" value="Chaperone J-domain"/>
    <property type="match status" value="1"/>
</dbReference>
<organism evidence="4 5">
    <name type="scientific">Kribbella antiqua</name>
    <dbReference type="NCBI Taxonomy" id="2512217"/>
    <lineage>
        <taxon>Bacteria</taxon>
        <taxon>Bacillati</taxon>
        <taxon>Actinomycetota</taxon>
        <taxon>Actinomycetes</taxon>
        <taxon>Propionibacteriales</taxon>
        <taxon>Kribbellaceae</taxon>
        <taxon>Kribbella</taxon>
    </lineage>
</organism>
<gene>
    <name evidence="4" type="ORF">EV646_105225</name>
</gene>
<dbReference type="InterPro" id="IPR052276">
    <property type="entry name" value="Diphthamide-biosynth_chaperone"/>
</dbReference>
<dbReference type="PROSITE" id="PS50076">
    <property type="entry name" value="DNAJ_2"/>
    <property type="match status" value="1"/>
</dbReference>